<keyword evidence="6" id="KW-0547">Nucleotide-binding</keyword>
<dbReference type="GO" id="GO:0000155">
    <property type="term" value="F:phosphorelay sensor kinase activity"/>
    <property type="evidence" value="ECO:0007669"/>
    <property type="project" value="InterPro"/>
</dbReference>
<evidence type="ECO:0000256" key="1">
    <source>
        <dbReference type="ARBA" id="ARBA00000085"/>
    </source>
</evidence>
<dbReference type="Pfam" id="PF00672">
    <property type="entry name" value="HAMP"/>
    <property type="match status" value="1"/>
</dbReference>
<dbReference type="InterPro" id="IPR003661">
    <property type="entry name" value="HisK_dim/P_dom"/>
</dbReference>
<sequence>MPRFHSLHAKILFGYCLVGLLFVALVVSSLIHFRQLETKIAEQQRVADFHDELRYARRMEKNYLLYRKNGDLAEAIERANNAVALIKELPPQLSDTEIQANANEMLEDYRALLIEMANADRHGKVSTEVTDELLITGTRLLSLGEKLDAEALGLLEEAVKAHHHNLLWTILAAIALAVAAGVLVTRSVVQPLRTIESSLTRVATGETGRLDHTSDDREVGSLTDAINRTLTELGERQKAITRSSRLVALGTMLSGVAHELNNPLSNISTSCQILLEEHEDLPADIRHDLLTQIDGEVLRAQRIVSTLLDFAREREYERRQTPVRQLVDDVLQLTRNLTPTDAVIAVDIPDGLQIDVDRQRFQQVLINLLQNAAGVISSGGQIRIEARRKQSADGNGTVISVEDNGPGIAPENLPRIFDPFFSTKPVGKGTGLGLFIVHEIVSLHGGSVSVDSEPGRGCRFNVHIPDRPDSKNTENPT</sequence>
<keyword evidence="4" id="KW-0597">Phosphoprotein</keyword>
<evidence type="ECO:0000256" key="6">
    <source>
        <dbReference type="ARBA" id="ARBA00022741"/>
    </source>
</evidence>
<dbReference type="Gene3D" id="1.10.287.130">
    <property type="match status" value="1"/>
</dbReference>
<dbReference type="SMART" id="SM00304">
    <property type="entry name" value="HAMP"/>
    <property type="match status" value="1"/>
</dbReference>
<evidence type="ECO:0000256" key="7">
    <source>
        <dbReference type="ARBA" id="ARBA00022777"/>
    </source>
</evidence>
<dbReference type="PANTHER" id="PTHR43065:SF46">
    <property type="entry name" value="C4-DICARBOXYLATE TRANSPORT SENSOR PROTEIN DCTB"/>
    <property type="match status" value="1"/>
</dbReference>
<dbReference type="Pfam" id="PF00512">
    <property type="entry name" value="HisKA"/>
    <property type="match status" value="1"/>
</dbReference>
<reference evidence="13" key="1">
    <citation type="submission" date="2020-10" db="EMBL/GenBank/DDBJ databases">
        <title>Connecting structure to function with the recovery of over 1000 high-quality activated sludge metagenome-assembled genomes encoding full-length rRNA genes using long-read sequencing.</title>
        <authorList>
            <person name="Singleton C.M."/>
            <person name="Petriglieri F."/>
            <person name="Kristensen J.M."/>
            <person name="Kirkegaard R.H."/>
            <person name="Michaelsen T.Y."/>
            <person name="Andersen M.H."/>
            <person name="Karst S.M."/>
            <person name="Dueholm M.S."/>
            <person name="Nielsen P.H."/>
            <person name="Albertsen M."/>
        </authorList>
    </citation>
    <scope>NUCLEOTIDE SEQUENCE</scope>
    <source>
        <strain evidence="13">Hirt_18-Q3-R61-65_BATAC.395</strain>
    </source>
</reference>
<name>A0A9D7K089_9PROT</name>
<evidence type="ECO:0000256" key="8">
    <source>
        <dbReference type="ARBA" id="ARBA00022840"/>
    </source>
</evidence>
<protein>
    <recommendedName>
        <fullName evidence="3">histidine kinase</fullName>
        <ecNumber evidence="3">2.7.13.3</ecNumber>
    </recommendedName>
</protein>
<dbReference type="Gene3D" id="6.10.340.10">
    <property type="match status" value="1"/>
</dbReference>
<comment type="subcellular location">
    <subcellularLocation>
        <location evidence="2">Membrane</location>
    </subcellularLocation>
</comment>
<organism evidence="13 14">
    <name type="scientific">Candidatus Proximibacter danicus</name>
    <dbReference type="NCBI Taxonomy" id="2954365"/>
    <lineage>
        <taxon>Bacteria</taxon>
        <taxon>Pseudomonadati</taxon>
        <taxon>Pseudomonadota</taxon>
        <taxon>Betaproteobacteria</taxon>
        <taxon>Candidatus Proximibacter</taxon>
    </lineage>
</organism>
<keyword evidence="10" id="KW-0812">Transmembrane</keyword>
<dbReference type="PROSITE" id="PS50885">
    <property type="entry name" value="HAMP"/>
    <property type="match status" value="1"/>
</dbReference>
<dbReference type="SMART" id="SM00388">
    <property type="entry name" value="HisKA"/>
    <property type="match status" value="1"/>
</dbReference>
<evidence type="ECO:0000256" key="2">
    <source>
        <dbReference type="ARBA" id="ARBA00004370"/>
    </source>
</evidence>
<evidence type="ECO:0000256" key="4">
    <source>
        <dbReference type="ARBA" id="ARBA00022553"/>
    </source>
</evidence>
<evidence type="ECO:0000313" key="14">
    <source>
        <dbReference type="Proteomes" id="UP000886689"/>
    </source>
</evidence>
<evidence type="ECO:0000256" key="5">
    <source>
        <dbReference type="ARBA" id="ARBA00022679"/>
    </source>
</evidence>
<dbReference type="AlphaFoldDB" id="A0A9D7K089"/>
<dbReference type="PROSITE" id="PS50109">
    <property type="entry name" value="HIS_KIN"/>
    <property type="match status" value="1"/>
</dbReference>
<dbReference type="Proteomes" id="UP000886689">
    <property type="component" value="Unassembled WGS sequence"/>
</dbReference>
<dbReference type="InterPro" id="IPR036890">
    <property type="entry name" value="HATPase_C_sf"/>
</dbReference>
<dbReference type="CDD" id="cd00082">
    <property type="entry name" value="HisKA"/>
    <property type="match status" value="1"/>
</dbReference>
<evidence type="ECO:0000256" key="10">
    <source>
        <dbReference type="SAM" id="Phobius"/>
    </source>
</evidence>
<dbReference type="InterPro" id="IPR004358">
    <property type="entry name" value="Sig_transdc_His_kin-like_C"/>
</dbReference>
<evidence type="ECO:0000256" key="3">
    <source>
        <dbReference type="ARBA" id="ARBA00012438"/>
    </source>
</evidence>
<gene>
    <name evidence="13" type="ORF">IPL58_08045</name>
</gene>
<keyword evidence="8" id="KW-0067">ATP-binding</keyword>
<dbReference type="SUPFAM" id="SSF55874">
    <property type="entry name" value="ATPase domain of HSP90 chaperone/DNA topoisomerase II/histidine kinase"/>
    <property type="match status" value="1"/>
</dbReference>
<comment type="caution">
    <text evidence="13">The sequence shown here is derived from an EMBL/GenBank/DDBJ whole genome shotgun (WGS) entry which is preliminary data.</text>
</comment>
<dbReference type="SMART" id="SM00387">
    <property type="entry name" value="HATPase_c"/>
    <property type="match status" value="1"/>
</dbReference>
<dbReference type="Gene3D" id="3.30.565.10">
    <property type="entry name" value="Histidine kinase-like ATPase, C-terminal domain"/>
    <property type="match status" value="1"/>
</dbReference>
<keyword evidence="5" id="KW-0808">Transferase</keyword>
<evidence type="ECO:0000313" key="13">
    <source>
        <dbReference type="EMBL" id="MBK8524075.1"/>
    </source>
</evidence>
<feature type="domain" description="Histidine kinase" evidence="11">
    <location>
        <begin position="255"/>
        <end position="468"/>
    </location>
</feature>
<feature type="domain" description="HAMP" evidence="12">
    <location>
        <begin position="186"/>
        <end position="238"/>
    </location>
</feature>
<accession>A0A9D7K089</accession>
<dbReference type="Pfam" id="PF02518">
    <property type="entry name" value="HATPase_c"/>
    <property type="match status" value="1"/>
</dbReference>
<dbReference type="CDD" id="cd06225">
    <property type="entry name" value="HAMP"/>
    <property type="match status" value="1"/>
</dbReference>
<dbReference type="InterPro" id="IPR003660">
    <property type="entry name" value="HAMP_dom"/>
</dbReference>
<dbReference type="InterPro" id="IPR005467">
    <property type="entry name" value="His_kinase_dom"/>
</dbReference>
<dbReference type="EC" id="2.7.13.3" evidence="3"/>
<keyword evidence="10" id="KW-0472">Membrane</keyword>
<dbReference type="PRINTS" id="PR00344">
    <property type="entry name" value="BCTRLSENSOR"/>
</dbReference>
<evidence type="ECO:0000259" key="11">
    <source>
        <dbReference type="PROSITE" id="PS50109"/>
    </source>
</evidence>
<evidence type="ECO:0000259" key="12">
    <source>
        <dbReference type="PROSITE" id="PS50885"/>
    </source>
</evidence>
<feature type="transmembrane region" description="Helical" evidence="10">
    <location>
        <begin position="166"/>
        <end position="184"/>
    </location>
</feature>
<dbReference type="InterPro" id="IPR036097">
    <property type="entry name" value="HisK_dim/P_sf"/>
</dbReference>
<comment type="catalytic activity">
    <reaction evidence="1">
        <text>ATP + protein L-histidine = ADP + protein N-phospho-L-histidine.</text>
        <dbReference type="EC" id="2.7.13.3"/>
    </reaction>
</comment>
<dbReference type="InterPro" id="IPR003594">
    <property type="entry name" value="HATPase_dom"/>
</dbReference>
<keyword evidence="10" id="KW-1133">Transmembrane helix</keyword>
<dbReference type="SUPFAM" id="SSF47384">
    <property type="entry name" value="Homodimeric domain of signal transducing histidine kinase"/>
    <property type="match status" value="1"/>
</dbReference>
<dbReference type="EMBL" id="JADJUC010000006">
    <property type="protein sequence ID" value="MBK8524075.1"/>
    <property type="molecule type" value="Genomic_DNA"/>
</dbReference>
<keyword evidence="7" id="KW-0418">Kinase</keyword>
<dbReference type="GO" id="GO:0016020">
    <property type="term" value="C:membrane"/>
    <property type="evidence" value="ECO:0007669"/>
    <property type="project" value="UniProtKB-SubCell"/>
</dbReference>
<feature type="transmembrane region" description="Helical" evidence="10">
    <location>
        <begin position="12"/>
        <end position="33"/>
    </location>
</feature>
<dbReference type="PANTHER" id="PTHR43065">
    <property type="entry name" value="SENSOR HISTIDINE KINASE"/>
    <property type="match status" value="1"/>
</dbReference>
<dbReference type="GO" id="GO:0005524">
    <property type="term" value="F:ATP binding"/>
    <property type="evidence" value="ECO:0007669"/>
    <property type="project" value="UniProtKB-KW"/>
</dbReference>
<proteinExistence type="predicted"/>
<keyword evidence="9" id="KW-0902">Two-component regulatory system</keyword>
<evidence type="ECO:0000256" key="9">
    <source>
        <dbReference type="ARBA" id="ARBA00023012"/>
    </source>
</evidence>